<dbReference type="Proteomes" id="UP000291483">
    <property type="component" value="Unassembled WGS sequence"/>
</dbReference>
<evidence type="ECO:0000313" key="1">
    <source>
        <dbReference type="EMBL" id="RZU64439.1"/>
    </source>
</evidence>
<gene>
    <name evidence="1" type="ORF">EV379_0734</name>
</gene>
<keyword evidence="1" id="KW-0418">Kinase</keyword>
<dbReference type="InterPro" id="IPR027417">
    <property type="entry name" value="P-loop_NTPase"/>
</dbReference>
<dbReference type="Gene3D" id="3.40.50.300">
    <property type="entry name" value="P-loop containing nucleotide triphosphate hydrolases"/>
    <property type="match status" value="1"/>
</dbReference>
<dbReference type="SUPFAM" id="SSF52540">
    <property type="entry name" value="P-loop containing nucleoside triphosphate hydrolases"/>
    <property type="match status" value="1"/>
</dbReference>
<keyword evidence="2" id="KW-1185">Reference proteome</keyword>
<dbReference type="EMBL" id="SHLC01000001">
    <property type="protein sequence ID" value="RZU64439.1"/>
    <property type="molecule type" value="Genomic_DNA"/>
</dbReference>
<proteinExistence type="predicted"/>
<accession>A0A4Q8AKR6</accession>
<dbReference type="GO" id="GO:0016301">
    <property type="term" value="F:kinase activity"/>
    <property type="evidence" value="ECO:0007669"/>
    <property type="project" value="UniProtKB-KW"/>
</dbReference>
<evidence type="ECO:0000313" key="2">
    <source>
        <dbReference type="Proteomes" id="UP000291483"/>
    </source>
</evidence>
<organism evidence="1 2">
    <name type="scientific">Microterricola gilva</name>
    <dbReference type="NCBI Taxonomy" id="393267"/>
    <lineage>
        <taxon>Bacteria</taxon>
        <taxon>Bacillati</taxon>
        <taxon>Actinomycetota</taxon>
        <taxon>Actinomycetes</taxon>
        <taxon>Micrococcales</taxon>
        <taxon>Microbacteriaceae</taxon>
        <taxon>Microterricola</taxon>
    </lineage>
</organism>
<name>A0A4Q8AKR6_9MICO</name>
<keyword evidence="1" id="KW-0808">Transferase</keyword>
<sequence>MAVATRLTGQTLRYRRTMVTAEDLPELIQDERRRAGRPITVGISGYCGSGKSTLARHLAAVIPGSLRMRGDDFLDPARSHQRSHDWDGVERERLVTDVLAPFQESRASQFQRYDWSRRELGAVERLPLADVLLVDLIGLFHPQALKHLDVTFWMDVDLTVATERGMARDQSLGRNHESLWRDVWIPNERDFGAEFDPRSAAEFFVTAE</sequence>
<reference evidence="1 2" key="1">
    <citation type="submission" date="2019-02" db="EMBL/GenBank/DDBJ databases">
        <title>Sequencing the genomes of 1000 actinobacteria strains.</title>
        <authorList>
            <person name="Klenk H.-P."/>
        </authorList>
    </citation>
    <scope>NUCLEOTIDE SEQUENCE [LARGE SCALE GENOMIC DNA]</scope>
    <source>
        <strain evidence="1 2">DSM 18319</strain>
    </source>
</reference>
<dbReference type="AlphaFoldDB" id="A0A4Q8AKR6"/>
<comment type="caution">
    <text evidence="1">The sequence shown here is derived from an EMBL/GenBank/DDBJ whole genome shotgun (WGS) entry which is preliminary data.</text>
</comment>
<protein>
    <submittedName>
        <fullName evidence="1">Uridine kinase</fullName>
    </submittedName>
</protein>